<accession>A0ABY6GH24</accession>
<sequence>MNRFLKIQNRLEHHQSALYIIAVILALLTAMTVPEATRLEALINPSLGLMLYATFLQVPLIALGRAFTQLRFLGAILTANFVIVPLFVAMLAPYLPHDRVIKLGVLIVLLCPCIDYVVTFAHLGRADAGRLLGAVPVLLITQMVLLPFYLHLLLGASTTGIVHSAPFFRAFIWLIVMPLILAFFTQSLTARTMEGNVVASLLSLLPVPATACVLFIIVAAMAPHLGGAWRDVLQVAPFYIAFSVAAPCLGWVVARLWRLEAASGRAVAFSAGTRNSLVVLPLALAVPGGLPVIPAVIVTQTMIELASLFFTTRLISRWGATSTR</sequence>
<evidence type="ECO:0000256" key="2">
    <source>
        <dbReference type="ARBA" id="ARBA00010110"/>
    </source>
</evidence>
<keyword evidence="7 8" id="KW-0472">Membrane</keyword>
<proteinExistence type="inferred from homology"/>
<dbReference type="Gene3D" id="1.20.1530.20">
    <property type="match status" value="1"/>
</dbReference>
<feature type="transmembrane region" description="Helical" evidence="8">
    <location>
        <begin position="100"/>
        <end position="119"/>
    </location>
</feature>
<dbReference type="EMBL" id="CP107052">
    <property type="protein sequence ID" value="UYH50816.1"/>
    <property type="molecule type" value="Genomic_DNA"/>
</dbReference>
<evidence type="ECO:0000256" key="6">
    <source>
        <dbReference type="ARBA" id="ARBA00022989"/>
    </source>
</evidence>
<evidence type="ECO:0000256" key="3">
    <source>
        <dbReference type="ARBA" id="ARBA00022448"/>
    </source>
</evidence>
<dbReference type="Pfam" id="PF01758">
    <property type="entry name" value="SBF"/>
    <property type="match status" value="1"/>
</dbReference>
<dbReference type="Proteomes" id="UP001163831">
    <property type="component" value="Chromosome"/>
</dbReference>
<evidence type="ECO:0000256" key="7">
    <source>
        <dbReference type="ARBA" id="ARBA00023136"/>
    </source>
</evidence>
<evidence type="ECO:0000313" key="9">
    <source>
        <dbReference type="EMBL" id="UYH50816.1"/>
    </source>
</evidence>
<feature type="transmembrane region" description="Helical" evidence="8">
    <location>
        <begin position="197"/>
        <end position="222"/>
    </location>
</feature>
<feature type="transmembrane region" description="Helical" evidence="8">
    <location>
        <begin position="70"/>
        <end position="94"/>
    </location>
</feature>
<comment type="similarity">
    <text evidence="2">Belongs to the arsenical resistance-3 (ACR3) (TC 2.A.59) family.</text>
</comment>
<reference evidence="9" key="1">
    <citation type="submission" date="2022-10" db="EMBL/GenBank/DDBJ databases">
        <title>Candidatus Kirkpatrella diaphorinas gen. nov., sp. nov., an uncultured endosymbiont identified in a population of Diaphorina citri from Hawaii.</title>
        <authorList>
            <person name="Henry E.M."/>
            <person name="Carlson C.R."/>
            <person name="Kuo Y.-W."/>
        </authorList>
    </citation>
    <scope>NUCLEOTIDE SEQUENCE</scope>
    <source>
        <strain evidence="9">CADCRV1</strain>
    </source>
</reference>
<keyword evidence="6 8" id="KW-1133">Transmembrane helix</keyword>
<keyword evidence="10" id="KW-1185">Reference proteome</keyword>
<dbReference type="PANTHER" id="PTHR43057">
    <property type="entry name" value="ARSENITE EFFLUX TRANSPORTER"/>
    <property type="match status" value="1"/>
</dbReference>
<feature type="transmembrane region" description="Helical" evidence="8">
    <location>
        <begin position="16"/>
        <end position="34"/>
    </location>
</feature>
<evidence type="ECO:0000256" key="5">
    <source>
        <dbReference type="ARBA" id="ARBA00022692"/>
    </source>
</evidence>
<keyword evidence="3" id="KW-0813">Transport</keyword>
<evidence type="ECO:0000313" key="10">
    <source>
        <dbReference type="Proteomes" id="UP001163831"/>
    </source>
</evidence>
<keyword evidence="4" id="KW-1003">Cell membrane</keyword>
<dbReference type="InterPro" id="IPR004706">
    <property type="entry name" value="Arsenical-R_Acr3"/>
</dbReference>
<feature type="transmembrane region" description="Helical" evidence="8">
    <location>
        <begin position="166"/>
        <end position="185"/>
    </location>
</feature>
<feature type="transmembrane region" description="Helical" evidence="8">
    <location>
        <begin position="234"/>
        <end position="254"/>
    </location>
</feature>
<gene>
    <name evidence="9" type="ORF">N5W20_06815</name>
</gene>
<feature type="transmembrane region" description="Helical" evidence="8">
    <location>
        <begin position="131"/>
        <end position="154"/>
    </location>
</feature>
<evidence type="ECO:0000256" key="4">
    <source>
        <dbReference type="ARBA" id="ARBA00022475"/>
    </source>
</evidence>
<organism evidence="9 10">
    <name type="scientific">Candidatus Kirkpatrickella diaphorinae</name>
    <dbReference type="NCBI Taxonomy" id="2984322"/>
    <lineage>
        <taxon>Bacteria</taxon>
        <taxon>Pseudomonadati</taxon>
        <taxon>Pseudomonadota</taxon>
        <taxon>Alphaproteobacteria</taxon>
        <taxon>Acetobacterales</taxon>
        <taxon>Acetobacteraceae</taxon>
        <taxon>Candidatus Kirkpatrickella</taxon>
    </lineage>
</organism>
<evidence type="ECO:0000256" key="8">
    <source>
        <dbReference type="SAM" id="Phobius"/>
    </source>
</evidence>
<dbReference type="RefSeq" id="WP_319806407.1">
    <property type="nucleotide sequence ID" value="NZ_CP107052.1"/>
</dbReference>
<name>A0ABY6GH24_9PROT</name>
<feature type="transmembrane region" description="Helical" evidence="8">
    <location>
        <begin position="46"/>
        <end position="63"/>
    </location>
</feature>
<keyword evidence="5 8" id="KW-0812">Transmembrane</keyword>
<comment type="subcellular location">
    <subcellularLocation>
        <location evidence="1">Cell membrane</location>
        <topology evidence="1">Multi-pass membrane protein</topology>
    </subcellularLocation>
</comment>
<protein>
    <submittedName>
        <fullName evidence="9">Arsenic resistance protein</fullName>
    </submittedName>
</protein>
<evidence type="ECO:0000256" key="1">
    <source>
        <dbReference type="ARBA" id="ARBA00004651"/>
    </source>
</evidence>
<dbReference type="PANTHER" id="PTHR43057:SF1">
    <property type="entry name" value="ARSENICAL-RESISTANCE PROTEIN 3"/>
    <property type="match status" value="1"/>
</dbReference>
<dbReference type="InterPro" id="IPR038770">
    <property type="entry name" value="Na+/solute_symporter_sf"/>
</dbReference>
<dbReference type="InterPro" id="IPR002657">
    <property type="entry name" value="BilAc:Na_symport/Acr3"/>
</dbReference>